<evidence type="ECO:0000259" key="3">
    <source>
        <dbReference type="Pfam" id="PF03372"/>
    </source>
</evidence>
<feature type="chain" id="PRO_5023009084" description="Endonuclease/exonuclease/phosphatase domain-containing protein" evidence="2">
    <location>
        <begin position="36"/>
        <end position="803"/>
    </location>
</feature>
<dbReference type="InterPro" id="IPR036691">
    <property type="entry name" value="Endo/exonu/phosph_ase_sf"/>
</dbReference>
<dbReference type="GO" id="GO:0003824">
    <property type="term" value="F:catalytic activity"/>
    <property type="evidence" value="ECO:0007669"/>
    <property type="project" value="InterPro"/>
</dbReference>
<accession>A0A5A7MZ41</accession>
<proteinExistence type="predicted"/>
<reference evidence="4 5" key="1">
    <citation type="submission" date="2019-09" db="EMBL/GenBank/DDBJ databases">
        <title>NBRP : Genome information of microbial organism related human and environment.</title>
        <authorList>
            <person name="Hattori M."/>
            <person name="Oshima K."/>
            <person name="Inaba H."/>
            <person name="Suda W."/>
            <person name="Sakamoto M."/>
            <person name="Iino T."/>
            <person name="Kitahara M."/>
            <person name="Oshida Y."/>
            <person name="Iida T."/>
            <person name="Kudo T."/>
            <person name="Itoh T."/>
            <person name="Ohkuma M."/>
        </authorList>
    </citation>
    <scope>NUCLEOTIDE SEQUENCE [LARGE SCALE GENOMIC DNA]</scope>
    <source>
        <strain evidence="4 5">Mie-1</strain>
    </source>
</reference>
<evidence type="ECO:0000256" key="2">
    <source>
        <dbReference type="SAM" id="SignalP"/>
    </source>
</evidence>
<dbReference type="Gene3D" id="3.60.10.10">
    <property type="entry name" value="Endonuclease/exonuclease/phosphatase"/>
    <property type="match status" value="1"/>
</dbReference>
<sequence>MALLIKEGIYAMRRCFNRWATASVAIFAVMQPAWATPFINEFHYDNVGTDTGEFIEIAGLAGTDLTGWTLQLYNGNGGALYNTFNLGGTLTDQANGFGFQTVSGPSNSIQNGAPDGIALVDNTNTVIQFLSYEGSFTATSGAASGLTSTDIGVRETSSTPVGFSLQLTGNITTDSSGNVTSDFTWAAPAAQTVGAVNTGQTFNGAGGGNAGGGNGGTDATIAAIYEIQGAGHGSTFDGQMVETSGIVTAIASNGFYVQDANGDGNDATSDAIFVFTGSTPTVAIGDDVSITGTVDEFTPGGASSGNLSITEITSPTITVASSGNPLPPAVIIGSAGRTPPTSSIDSDNFAAFNPNEDGIDFYESLEGMRVTISDAQAVAPTNNFGEIYVVADAGADATGMNDRGGITISDGDLNPERLQIDDSLLSGNSPGVQTGDGLGDVTGVIGYSFGNFELLPTEAPIVTAGGLAAETTSIPVEDDRLTVASFNVENLSAQSGADKFAALAQQIVDGLRSPDVIGLQEIQDNSGPTNDGVTDASQTYQALIDAIVALGGPQYAFADVAPADGTSGGQPGGNIRTGFLYNPDRVDLVPGSVMAVPGADTDAAFNNSRQPLVATFVFNGQEVTIVNNHFRSKGGSDPLFGSVQPPANGGEDARTAQAQFVHDFIQGLLALNPTANVIALGDLNEFAFLPPLQALAGLGLDQILTDLASLLAAEERYSFIFEGNSQLLDHIFVTDNLLSADVLFDIVHMNAEFLNAFTDHDPLLASFLLPALTVPVPPALLLLLMGLALFAALQRKRLVMVKS</sequence>
<keyword evidence="5" id="KW-1185">Reference proteome</keyword>
<evidence type="ECO:0000256" key="1">
    <source>
        <dbReference type="SAM" id="Phobius"/>
    </source>
</evidence>
<dbReference type="Proteomes" id="UP000325187">
    <property type="component" value="Unassembled WGS sequence"/>
</dbReference>
<dbReference type="AlphaFoldDB" id="A0A5A7MZ41"/>
<feature type="domain" description="Endonuclease/exonuclease/phosphatase" evidence="3">
    <location>
        <begin position="484"/>
        <end position="760"/>
    </location>
</feature>
<dbReference type="EMBL" id="BKCM01000006">
    <property type="protein sequence ID" value="GER00725.1"/>
    <property type="molecule type" value="Genomic_DNA"/>
</dbReference>
<evidence type="ECO:0000313" key="5">
    <source>
        <dbReference type="Proteomes" id="UP000325187"/>
    </source>
</evidence>
<organism evidence="4 5">
    <name type="scientific">Iodidimonas gelatinilytica</name>
    <dbReference type="NCBI Taxonomy" id="1236966"/>
    <lineage>
        <taxon>Bacteria</taxon>
        <taxon>Pseudomonadati</taxon>
        <taxon>Pseudomonadota</taxon>
        <taxon>Alphaproteobacteria</taxon>
        <taxon>Iodidimonadales</taxon>
        <taxon>Iodidimonadaceae</taxon>
        <taxon>Iodidimonas</taxon>
    </lineage>
</organism>
<gene>
    <name evidence="4" type="ORF">JCM17845_13480</name>
</gene>
<dbReference type="PANTHER" id="PTHR42834">
    <property type="entry name" value="ENDONUCLEASE/EXONUCLEASE/PHOSPHATASE FAMILY PROTEIN (AFU_ORTHOLOGUE AFUA_3G09210)"/>
    <property type="match status" value="1"/>
</dbReference>
<keyword evidence="2" id="KW-0732">Signal</keyword>
<keyword evidence="1" id="KW-0472">Membrane</keyword>
<keyword evidence="1" id="KW-0812">Transmembrane</keyword>
<dbReference type="Pfam" id="PF03372">
    <property type="entry name" value="Exo_endo_phos"/>
    <property type="match status" value="1"/>
</dbReference>
<dbReference type="CDD" id="cd10283">
    <property type="entry name" value="MnuA_DNase1-like"/>
    <property type="match status" value="1"/>
</dbReference>
<dbReference type="SUPFAM" id="SSF56219">
    <property type="entry name" value="DNase I-like"/>
    <property type="match status" value="1"/>
</dbReference>
<keyword evidence="1" id="KW-1133">Transmembrane helix</keyword>
<dbReference type="PANTHER" id="PTHR42834:SF1">
    <property type="entry name" value="ENDONUCLEASE_EXONUCLEASE_PHOSPHATASE FAMILY PROTEIN (AFU_ORTHOLOGUE AFUA_3G09210)"/>
    <property type="match status" value="1"/>
</dbReference>
<comment type="caution">
    <text evidence="4">The sequence shown here is derived from an EMBL/GenBank/DDBJ whole genome shotgun (WGS) entry which is preliminary data.</text>
</comment>
<dbReference type="InterPro" id="IPR005135">
    <property type="entry name" value="Endo/exonuclease/phosphatase"/>
</dbReference>
<feature type="signal peptide" evidence="2">
    <location>
        <begin position="1"/>
        <end position="35"/>
    </location>
</feature>
<feature type="transmembrane region" description="Helical" evidence="1">
    <location>
        <begin position="767"/>
        <end position="793"/>
    </location>
</feature>
<name>A0A5A7MZ41_9PROT</name>
<dbReference type="CDD" id="cd04486">
    <property type="entry name" value="YhcR_OBF_like"/>
    <property type="match status" value="1"/>
</dbReference>
<protein>
    <recommendedName>
        <fullName evidence="3">Endonuclease/exonuclease/phosphatase domain-containing protein</fullName>
    </recommendedName>
</protein>
<evidence type="ECO:0000313" key="4">
    <source>
        <dbReference type="EMBL" id="GER00725.1"/>
    </source>
</evidence>